<dbReference type="AlphaFoldDB" id="C3Z372"/>
<dbReference type="GO" id="GO:0016020">
    <property type="term" value="C:membrane"/>
    <property type="evidence" value="ECO:0007669"/>
    <property type="project" value="UniProtKB-SubCell"/>
</dbReference>
<feature type="non-terminal residue" evidence="9">
    <location>
        <position position="1"/>
    </location>
</feature>
<dbReference type="SUPFAM" id="SSF57424">
    <property type="entry name" value="LDL receptor-like module"/>
    <property type="match status" value="2"/>
</dbReference>
<keyword evidence="5" id="KW-1133">Transmembrane helix</keyword>
<organism>
    <name type="scientific">Branchiostoma floridae</name>
    <name type="common">Florida lancelet</name>
    <name type="synonym">Amphioxus</name>
    <dbReference type="NCBI Taxonomy" id="7739"/>
    <lineage>
        <taxon>Eukaryota</taxon>
        <taxon>Metazoa</taxon>
        <taxon>Chordata</taxon>
        <taxon>Cephalochordata</taxon>
        <taxon>Leptocardii</taxon>
        <taxon>Amphioxiformes</taxon>
        <taxon>Branchiostomatidae</taxon>
        <taxon>Branchiostoma</taxon>
    </lineage>
</organism>
<dbReference type="GO" id="GO:0016192">
    <property type="term" value="P:vesicle-mediated transport"/>
    <property type="evidence" value="ECO:0007669"/>
    <property type="project" value="UniProtKB-ARBA"/>
</dbReference>
<evidence type="ECO:0000256" key="4">
    <source>
        <dbReference type="ARBA" id="ARBA00022737"/>
    </source>
</evidence>
<evidence type="ECO:0000256" key="6">
    <source>
        <dbReference type="ARBA" id="ARBA00023136"/>
    </source>
</evidence>
<proteinExistence type="predicted"/>
<keyword evidence="6" id="KW-0472">Membrane</keyword>
<dbReference type="InterPro" id="IPR002172">
    <property type="entry name" value="LDrepeatLR_classA_rpt"/>
</dbReference>
<evidence type="ECO:0000256" key="8">
    <source>
        <dbReference type="PROSITE-ProRule" id="PRU00124"/>
    </source>
</evidence>
<dbReference type="InterPro" id="IPR036055">
    <property type="entry name" value="LDL_receptor-like_sf"/>
</dbReference>
<dbReference type="GO" id="GO:0012505">
    <property type="term" value="C:endomembrane system"/>
    <property type="evidence" value="ECO:0007669"/>
    <property type="project" value="UniProtKB-SubCell"/>
</dbReference>
<evidence type="ECO:0000256" key="3">
    <source>
        <dbReference type="ARBA" id="ARBA00022692"/>
    </source>
</evidence>
<dbReference type="PANTHER" id="PTHR24270">
    <property type="entry name" value="LOW-DENSITY LIPOPROTEIN RECEPTOR-RELATED"/>
    <property type="match status" value="1"/>
</dbReference>
<evidence type="ECO:0000313" key="9">
    <source>
        <dbReference type="EMBL" id="EEN52916.1"/>
    </source>
</evidence>
<feature type="disulfide bond" evidence="8">
    <location>
        <begin position="60"/>
        <end position="75"/>
    </location>
</feature>
<dbReference type="eggNOG" id="KOG1215">
    <property type="taxonomic scope" value="Eukaryota"/>
</dbReference>
<dbReference type="InterPro" id="IPR050685">
    <property type="entry name" value="LDLR"/>
</dbReference>
<dbReference type="Gene3D" id="4.10.400.10">
    <property type="entry name" value="Low-density Lipoprotein Receptor"/>
    <property type="match status" value="2"/>
</dbReference>
<dbReference type="PRINTS" id="PR00261">
    <property type="entry name" value="LDLRECEPTOR"/>
</dbReference>
<keyword evidence="4" id="KW-0677">Repeat</keyword>
<evidence type="ECO:0000256" key="7">
    <source>
        <dbReference type="ARBA" id="ARBA00023157"/>
    </source>
</evidence>
<dbReference type="InterPro" id="IPR023415">
    <property type="entry name" value="LDLR_class-A_CS"/>
</dbReference>
<accession>C3Z372</accession>
<name>C3Z372_BRAFL</name>
<gene>
    <name evidence="9" type="ORF">BRAFLDRAFT_215933</name>
</gene>
<dbReference type="InParanoid" id="C3Z372"/>
<feature type="disulfide bond" evidence="8">
    <location>
        <begin position="6"/>
        <end position="24"/>
    </location>
</feature>
<comment type="caution">
    <text evidence="8">Lacks conserved residue(s) required for the propagation of feature annotation.</text>
</comment>
<dbReference type="SMART" id="SM00192">
    <property type="entry name" value="LDLa"/>
    <property type="match status" value="2"/>
</dbReference>
<evidence type="ECO:0000256" key="5">
    <source>
        <dbReference type="ARBA" id="ARBA00022989"/>
    </source>
</evidence>
<keyword evidence="7 8" id="KW-1015">Disulfide bond</keyword>
<comment type="subcellular location">
    <subcellularLocation>
        <location evidence="2">Endomembrane system</location>
    </subcellularLocation>
    <subcellularLocation>
        <location evidence="1">Membrane</location>
        <topology evidence="1">Single-pass membrane protein</topology>
    </subcellularLocation>
</comment>
<reference evidence="9" key="1">
    <citation type="journal article" date="2008" name="Nature">
        <title>The amphioxus genome and the evolution of the chordate karyotype.</title>
        <authorList>
            <consortium name="US DOE Joint Genome Institute (JGI-PGF)"/>
            <person name="Putnam N.H."/>
            <person name="Butts T."/>
            <person name="Ferrier D.E.K."/>
            <person name="Furlong R.F."/>
            <person name="Hellsten U."/>
            <person name="Kawashima T."/>
            <person name="Robinson-Rechavi M."/>
            <person name="Shoguchi E."/>
            <person name="Terry A."/>
            <person name="Yu J.-K."/>
            <person name="Benito-Gutierrez E.L."/>
            <person name="Dubchak I."/>
            <person name="Garcia-Fernandez J."/>
            <person name="Gibson-Brown J.J."/>
            <person name="Grigoriev I.V."/>
            <person name="Horton A.C."/>
            <person name="de Jong P.J."/>
            <person name="Jurka J."/>
            <person name="Kapitonov V.V."/>
            <person name="Kohara Y."/>
            <person name="Kuroki Y."/>
            <person name="Lindquist E."/>
            <person name="Lucas S."/>
            <person name="Osoegawa K."/>
            <person name="Pennacchio L.A."/>
            <person name="Salamov A.A."/>
            <person name="Satou Y."/>
            <person name="Sauka-Spengler T."/>
            <person name="Schmutz J."/>
            <person name="Shin-I T."/>
            <person name="Toyoda A."/>
            <person name="Bronner-Fraser M."/>
            <person name="Fujiyama A."/>
            <person name="Holland L.Z."/>
            <person name="Holland P.W.H."/>
            <person name="Satoh N."/>
            <person name="Rokhsar D.S."/>
        </authorList>
    </citation>
    <scope>NUCLEOTIDE SEQUENCE [LARGE SCALE GENOMIC DNA]</scope>
    <source>
        <strain evidence="9">S238N-H82</strain>
        <tissue evidence="9">Testes</tissue>
    </source>
</reference>
<dbReference type="PROSITE" id="PS50068">
    <property type="entry name" value="LDLRA_2"/>
    <property type="match status" value="2"/>
</dbReference>
<dbReference type="EMBL" id="GG666576">
    <property type="protein sequence ID" value="EEN52916.1"/>
    <property type="molecule type" value="Genomic_DNA"/>
</dbReference>
<dbReference type="CDD" id="cd00112">
    <property type="entry name" value="LDLa"/>
    <property type="match status" value="2"/>
</dbReference>
<dbReference type="PROSITE" id="PS01209">
    <property type="entry name" value="LDLRA_1"/>
    <property type="match status" value="2"/>
</dbReference>
<feature type="disulfide bond" evidence="8">
    <location>
        <begin position="18"/>
        <end position="33"/>
    </location>
</feature>
<dbReference type="Pfam" id="PF00057">
    <property type="entry name" value="Ldl_recept_a"/>
    <property type="match status" value="2"/>
</dbReference>
<protein>
    <submittedName>
        <fullName evidence="9">Uncharacterized protein</fullName>
    </submittedName>
</protein>
<sequence>PGQFPCNYTDCIPLSWECDGKADCDNGADEAFCETEIPPTPAPGFDCGDGQCLAADDQKCNGVLDCANGSDEEYCEGGMDNFLL</sequence>
<keyword evidence="3" id="KW-0812">Transmembrane</keyword>
<evidence type="ECO:0000256" key="2">
    <source>
        <dbReference type="ARBA" id="ARBA00004308"/>
    </source>
</evidence>
<evidence type="ECO:0000256" key="1">
    <source>
        <dbReference type="ARBA" id="ARBA00004167"/>
    </source>
</evidence>